<feature type="domain" description="F-box" evidence="2">
    <location>
        <begin position="1"/>
        <end position="49"/>
    </location>
</feature>
<dbReference type="InterPro" id="IPR036047">
    <property type="entry name" value="F-box-like_dom_sf"/>
</dbReference>
<sequence length="557" mass="63443">MLQLDPQLIEAILLPLSIQDIISCSLTNRQLHDTIRETPSIQLKLYQKLYQVPIDENDSLHCNPSKRVKDLVERERNILSLTPRITRFPLKRNHLIHSVQGDYIVSYPSSLSPSPYLKSQDRLRFEVCTIYDNSRSSRHLTITVDFEPDLQTLTVDVQKDIVIVCSLDGYIHPLHIHTNNGFTEEYVGGGIPIPDQDWKEGINVKISLIADDRVVVGLGGKWWIFNWKTGDNLGRFPPQKTWESISGSLVSHTGLLIGLDLSRLPWIANNNPIGAYLAIFNISNRPLPPYLPELLLWLPYNSYDLSKIIRKAGNIPKKIKIVVSREHLPILQQSSDPSFIRITYPFKLIPGHTQQELSIVIPIKSLGIIKIESRIKQSPKGRTWRRTTNPFDGVDSIPFQRWAHRAHFFIDTIPKSRSGQKSQLTEGYQNTSQVGSRLFKFDSNDKDMKQIGMLKLDIQDFDHRQVEVWGKQYGALKGLQLDLAPNNGDRPKKPRSDPLNYSFSSLPATPYRSSSMVSSGRFPLGLPGEPQRLIGDSQKLVFQHEGNEKVWILNFAS</sequence>
<keyword evidence="4" id="KW-1185">Reference proteome</keyword>
<name>A0ABZ1CXU7_9TREE</name>
<dbReference type="EMBL" id="CP141884">
    <property type="protein sequence ID" value="WRT66580.1"/>
    <property type="molecule type" value="Genomic_DNA"/>
</dbReference>
<organism evidence="3 4">
    <name type="scientific">Kwoniella shivajii</name>
    <dbReference type="NCBI Taxonomy" id="564305"/>
    <lineage>
        <taxon>Eukaryota</taxon>
        <taxon>Fungi</taxon>
        <taxon>Dikarya</taxon>
        <taxon>Basidiomycota</taxon>
        <taxon>Agaricomycotina</taxon>
        <taxon>Tremellomycetes</taxon>
        <taxon>Tremellales</taxon>
        <taxon>Cryptococcaceae</taxon>
        <taxon>Kwoniella</taxon>
    </lineage>
</organism>
<reference evidence="3 4" key="1">
    <citation type="submission" date="2024-01" db="EMBL/GenBank/DDBJ databases">
        <title>Comparative genomics of Cryptococcus and Kwoniella reveals pathogenesis evolution and contrasting modes of karyotype evolution via chromosome fusion or intercentromeric recombination.</title>
        <authorList>
            <person name="Coelho M.A."/>
            <person name="David-Palma M."/>
            <person name="Shea T."/>
            <person name="Bowers K."/>
            <person name="McGinley-Smith S."/>
            <person name="Mohammad A.W."/>
            <person name="Gnirke A."/>
            <person name="Yurkov A.M."/>
            <person name="Nowrousian M."/>
            <person name="Sun S."/>
            <person name="Cuomo C.A."/>
            <person name="Heitman J."/>
        </authorList>
    </citation>
    <scope>NUCLEOTIDE SEQUENCE [LARGE SCALE GENOMIC DNA]</scope>
    <source>
        <strain evidence="3">CBS 11374</strain>
    </source>
</reference>
<protein>
    <recommendedName>
        <fullName evidence="2">F-box domain-containing protein</fullName>
    </recommendedName>
</protein>
<dbReference type="PROSITE" id="PS50181">
    <property type="entry name" value="FBOX"/>
    <property type="match status" value="1"/>
</dbReference>
<evidence type="ECO:0000313" key="3">
    <source>
        <dbReference type="EMBL" id="WRT66580.1"/>
    </source>
</evidence>
<dbReference type="Proteomes" id="UP001329825">
    <property type="component" value="Chromosome 4"/>
</dbReference>
<feature type="region of interest" description="Disordered" evidence="1">
    <location>
        <begin position="484"/>
        <end position="504"/>
    </location>
</feature>
<evidence type="ECO:0000256" key="1">
    <source>
        <dbReference type="SAM" id="MobiDB-lite"/>
    </source>
</evidence>
<accession>A0ABZ1CXU7</accession>
<dbReference type="GeneID" id="87955670"/>
<dbReference type="RefSeq" id="XP_062791320.1">
    <property type="nucleotide sequence ID" value="XM_062935269.1"/>
</dbReference>
<dbReference type="SUPFAM" id="SSF81383">
    <property type="entry name" value="F-box domain"/>
    <property type="match status" value="1"/>
</dbReference>
<evidence type="ECO:0000259" key="2">
    <source>
        <dbReference type="PROSITE" id="PS50181"/>
    </source>
</evidence>
<gene>
    <name evidence="3" type="ORF">IL334_003539</name>
</gene>
<dbReference type="InterPro" id="IPR001810">
    <property type="entry name" value="F-box_dom"/>
</dbReference>
<evidence type="ECO:0000313" key="4">
    <source>
        <dbReference type="Proteomes" id="UP001329825"/>
    </source>
</evidence>
<proteinExistence type="predicted"/>